<gene>
    <name evidence="2" type="ORF">DXB93_00270</name>
</gene>
<feature type="transmembrane region" description="Helical" evidence="1">
    <location>
        <begin position="6"/>
        <end position="24"/>
    </location>
</feature>
<proteinExistence type="predicted"/>
<keyword evidence="1" id="KW-0812">Transmembrane</keyword>
<keyword evidence="1" id="KW-1133">Transmembrane helix</keyword>
<keyword evidence="1" id="KW-0472">Membrane</keyword>
<comment type="caution">
    <text evidence="2">The sequence shown here is derived from an EMBL/GenBank/DDBJ whole genome shotgun (WGS) entry which is preliminary data.</text>
</comment>
<protein>
    <submittedName>
        <fullName evidence="2">Uncharacterized protein</fullName>
    </submittedName>
</protein>
<dbReference type="AlphaFoldDB" id="A0A3E3ADI3"/>
<accession>A0A3E3ADI3</accession>
<dbReference type="Proteomes" id="UP000261032">
    <property type="component" value="Unassembled WGS sequence"/>
</dbReference>
<evidence type="ECO:0000313" key="3">
    <source>
        <dbReference type="Proteomes" id="UP000261032"/>
    </source>
</evidence>
<name>A0A3E3ADI3_9FIRM</name>
<reference evidence="2 3" key="1">
    <citation type="submission" date="2018-08" db="EMBL/GenBank/DDBJ databases">
        <title>A genome reference for cultivated species of the human gut microbiota.</title>
        <authorList>
            <person name="Zou Y."/>
            <person name="Xue W."/>
            <person name="Luo G."/>
        </authorList>
    </citation>
    <scope>NUCLEOTIDE SEQUENCE [LARGE SCALE GENOMIC DNA]</scope>
    <source>
        <strain evidence="2 3">OM06-4</strain>
    </source>
</reference>
<dbReference type="RefSeq" id="WP_003537180.1">
    <property type="nucleotide sequence ID" value="NZ_AP031443.1"/>
</dbReference>
<evidence type="ECO:0000313" key="2">
    <source>
        <dbReference type="EMBL" id="RGD87146.1"/>
    </source>
</evidence>
<dbReference type="EMBL" id="QUSL01000001">
    <property type="protein sequence ID" value="RGD87146.1"/>
    <property type="molecule type" value="Genomic_DNA"/>
</dbReference>
<sequence length="142" mass="16956">MKKVIISIFIILFLFLGISYFYYVHNSNARKYINNWNIELSSNLKSLYEKKTEIGFQGDGTIYEIFELEKTSKLPNNLSSNKNTDFEALFKEYLVNLKINTNQYPDFKNDYYWKYIEKNNSDKLLVIINKNKTRLYIIQSLS</sequence>
<evidence type="ECO:0000256" key="1">
    <source>
        <dbReference type="SAM" id="Phobius"/>
    </source>
</evidence>
<organism evidence="2 3">
    <name type="scientific">Thomasclavelia ramosa</name>
    <dbReference type="NCBI Taxonomy" id="1547"/>
    <lineage>
        <taxon>Bacteria</taxon>
        <taxon>Bacillati</taxon>
        <taxon>Bacillota</taxon>
        <taxon>Erysipelotrichia</taxon>
        <taxon>Erysipelotrichales</taxon>
        <taxon>Coprobacillaceae</taxon>
        <taxon>Thomasclavelia</taxon>
    </lineage>
</organism>
<dbReference type="GeneID" id="64198020"/>